<dbReference type="Gene3D" id="3.40.50.1240">
    <property type="entry name" value="Phosphoglycerate mutase-like"/>
    <property type="match status" value="1"/>
</dbReference>
<evidence type="ECO:0000313" key="1">
    <source>
        <dbReference type="EMBL" id="KPM81703.1"/>
    </source>
</evidence>
<dbReference type="OrthoDB" id="9783269at2"/>
<protein>
    <recommendedName>
        <fullName evidence="3">Alpha-ribazole phosphatase</fullName>
    </recommendedName>
</protein>
<name>A0A0P7D0S0_9GAMM</name>
<dbReference type="AlphaFoldDB" id="A0A0P7D0S0"/>
<dbReference type="SMART" id="SM00855">
    <property type="entry name" value="PGAM"/>
    <property type="match status" value="1"/>
</dbReference>
<dbReference type="EMBL" id="LJTC01000013">
    <property type="protein sequence ID" value="KPM81703.1"/>
    <property type="molecule type" value="Genomic_DNA"/>
</dbReference>
<dbReference type="GO" id="GO:0016791">
    <property type="term" value="F:phosphatase activity"/>
    <property type="evidence" value="ECO:0007669"/>
    <property type="project" value="TreeGrafter"/>
</dbReference>
<dbReference type="PANTHER" id="PTHR48100:SF1">
    <property type="entry name" value="HISTIDINE PHOSPHATASE FAMILY PROTEIN-RELATED"/>
    <property type="match status" value="1"/>
</dbReference>
<dbReference type="InterPro" id="IPR050275">
    <property type="entry name" value="PGM_Phosphatase"/>
</dbReference>
<dbReference type="PIRSF" id="PIRSF000709">
    <property type="entry name" value="6PFK_2-Ptase"/>
    <property type="match status" value="1"/>
</dbReference>
<proteinExistence type="predicted"/>
<dbReference type="Pfam" id="PF00300">
    <property type="entry name" value="His_Phos_1"/>
    <property type="match status" value="1"/>
</dbReference>
<evidence type="ECO:0000313" key="2">
    <source>
        <dbReference type="Proteomes" id="UP000050378"/>
    </source>
</evidence>
<gene>
    <name evidence="1" type="ORF">AOG27_17225</name>
</gene>
<dbReference type="STRING" id="570156.AOG27_17225"/>
<dbReference type="InterPro" id="IPR029033">
    <property type="entry name" value="His_PPase_superfam"/>
</dbReference>
<dbReference type="PANTHER" id="PTHR48100">
    <property type="entry name" value="BROAD-SPECIFICITY PHOSPHATASE YOR283W-RELATED"/>
    <property type="match status" value="1"/>
</dbReference>
<dbReference type="RefSeq" id="WP_054554237.1">
    <property type="nucleotide sequence ID" value="NZ_LJTC01000013.1"/>
</dbReference>
<dbReference type="PATRIC" id="fig|570156.3.peg.1365"/>
<dbReference type="GO" id="GO:0005737">
    <property type="term" value="C:cytoplasm"/>
    <property type="evidence" value="ECO:0007669"/>
    <property type="project" value="TreeGrafter"/>
</dbReference>
<accession>A0A0P7D0S0</accession>
<organism evidence="1 2">
    <name type="scientific">Pseudoalteromonas lipolytica</name>
    <dbReference type="NCBI Taxonomy" id="570156"/>
    <lineage>
        <taxon>Bacteria</taxon>
        <taxon>Pseudomonadati</taxon>
        <taxon>Pseudomonadota</taxon>
        <taxon>Gammaproteobacteria</taxon>
        <taxon>Alteromonadales</taxon>
        <taxon>Pseudoalteromonadaceae</taxon>
        <taxon>Pseudoalteromonas</taxon>
    </lineage>
</organism>
<sequence length="205" mass="23547">MDAFTSRVYFLRHGEIATPGILSGQIDVDLSELGHKQMRQASAELINLNAIYSSPLKRCSVHADYLANQHSLHVQYYNALKEFNFGDWDGQDYQQLWQQTSKPHIGDFWQHPWQVKVPNGESMADFYARVEAWWQTFLQSLCESKHEQSLVISHAGVIKQILAIVCQMPKQSATHLNVFHLPYAGLITLDVYIDEQGEAWPKIVF</sequence>
<dbReference type="InterPro" id="IPR013078">
    <property type="entry name" value="His_Pase_superF_clade-1"/>
</dbReference>
<evidence type="ECO:0008006" key="3">
    <source>
        <dbReference type="Google" id="ProtNLM"/>
    </source>
</evidence>
<dbReference type="Proteomes" id="UP000050378">
    <property type="component" value="Unassembled WGS sequence"/>
</dbReference>
<reference evidence="1 2" key="1">
    <citation type="submission" date="2015-09" db="EMBL/GenBank/DDBJ databases">
        <title>Draft Genome Sequence of Pseudoalteromonas lipolytica UCD-48B.</title>
        <authorList>
            <person name="Krusor M."/>
            <person name="Coil D.A."/>
            <person name="Lang J.M."/>
            <person name="Eisen J.A."/>
            <person name="Alexiev A."/>
        </authorList>
    </citation>
    <scope>NUCLEOTIDE SEQUENCE [LARGE SCALE GENOMIC DNA]</scope>
    <source>
        <strain evidence="1 2">UCD-48B</strain>
    </source>
</reference>
<comment type="caution">
    <text evidence="1">The sequence shown here is derived from an EMBL/GenBank/DDBJ whole genome shotgun (WGS) entry which is preliminary data.</text>
</comment>
<dbReference type="SUPFAM" id="SSF53254">
    <property type="entry name" value="Phosphoglycerate mutase-like"/>
    <property type="match status" value="1"/>
</dbReference>
<dbReference type="CDD" id="cd07067">
    <property type="entry name" value="HP_PGM_like"/>
    <property type="match status" value="1"/>
</dbReference>